<dbReference type="EMBL" id="JARKIB010000268">
    <property type="protein sequence ID" value="KAJ7718172.1"/>
    <property type="molecule type" value="Genomic_DNA"/>
</dbReference>
<organism evidence="2 3">
    <name type="scientific">Mycena metata</name>
    <dbReference type="NCBI Taxonomy" id="1033252"/>
    <lineage>
        <taxon>Eukaryota</taxon>
        <taxon>Fungi</taxon>
        <taxon>Dikarya</taxon>
        <taxon>Basidiomycota</taxon>
        <taxon>Agaricomycotina</taxon>
        <taxon>Agaricomycetes</taxon>
        <taxon>Agaricomycetidae</taxon>
        <taxon>Agaricales</taxon>
        <taxon>Marasmiineae</taxon>
        <taxon>Mycenaceae</taxon>
        <taxon>Mycena</taxon>
    </lineage>
</organism>
<protein>
    <submittedName>
        <fullName evidence="2">Uncharacterized protein</fullName>
    </submittedName>
</protein>
<proteinExistence type="predicted"/>
<dbReference type="AlphaFoldDB" id="A0AAD7MHW6"/>
<name>A0AAD7MHW6_9AGAR</name>
<dbReference type="Proteomes" id="UP001215598">
    <property type="component" value="Unassembled WGS sequence"/>
</dbReference>
<evidence type="ECO:0000313" key="2">
    <source>
        <dbReference type="EMBL" id="KAJ7718172.1"/>
    </source>
</evidence>
<feature type="compositionally biased region" description="Low complexity" evidence="1">
    <location>
        <begin position="39"/>
        <end position="48"/>
    </location>
</feature>
<comment type="caution">
    <text evidence="2">The sequence shown here is derived from an EMBL/GenBank/DDBJ whole genome shotgun (WGS) entry which is preliminary data.</text>
</comment>
<feature type="compositionally biased region" description="Basic and acidic residues" evidence="1">
    <location>
        <begin position="132"/>
        <end position="141"/>
    </location>
</feature>
<feature type="region of interest" description="Disordered" evidence="1">
    <location>
        <begin position="132"/>
        <end position="161"/>
    </location>
</feature>
<evidence type="ECO:0000313" key="3">
    <source>
        <dbReference type="Proteomes" id="UP001215598"/>
    </source>
</evidence>
<gene>
    <name evidence="2" type="ORF">B0H16DRAFT_1475743</name>
</gene>
<feature type="compositionally biased region" description="Polar residues" evidence="1">
    <location>
        <begin position="1"/>
        <end position="20"/>
    </location>
</feature>
<reference evidence="2" key="1">
    <citation type="submission" date="2023-03" db="EMBL/GenBank/DDBJ databases">
        <title>Massive genome expansion in bonnet fungi (Mycena s.s.) driven by repeated elements and novel gene families across ecological guilds.</title>
        <authorList>
            <consortium name="Lawrence Berkeley National Laboratory"/>
            <person name="Harder C.B."/>
            <person name="Miyauchi S."/>
            <person name="Viragh M."/>
            <person name="Kuo A."/>
            <person name="Thoen E."/>
            <person name="Andreopoulos B."/>
            <person name="Lu D."/>
            <person name="Skrede I."/>
            <person name="Drula E."/>
            <person name="Henrissat B."/>
            <person name="Morin E."/>
            <person name="Kohler A."/>
            <person name="Barry K."/>
            <person name="LaButti K."/>
            <person name="Morin E."/>
            <person name="Salamov A."/>
            <person name="Lipzen A."/>
            <person name="Mereny Z."/>
            <person name="Hegedus B."/>
            <person name="Baldrian P."/>
            <person name="Stursova M."/>
            <person name="Weitz H."/>
            <person name="Taylor A."/>
            <person name="Grigoriev I.V."/>
            <person name="Nagy L.G."/>
            <person name="Martin F."/>
            <person name="Kauserud H."/>
        </authorList>
    </citation>
    <scope>NUCLEOTIDE SEQUENCE</scope>
    <source>
        <strain evidence="2">CBHHK182m</strain>
    </source>
</reference>
<evidence type="ECO:0000256" key="1">
    <source>
        <dbReference type="SAM" id="MobiDB-lite"/>
    </source>
</evidence>
<sequence>MQASNRGASGQNDSKTPTQSEAERARDSRTAQDNYRPAHSSSESSRSTPPHHHEDALRHRALSSCKRFRDKPVWGYQPQRGPRYDPRNSRPGYDEREALDRSHEDNGREYEDCVREDRYARARLHWTAQCDARKDDRKGDEPLPQVFPSPDPRLAPRGADGHPLAARTVLKISEGWAAPVGDPDYVLKEEDRVHRHAQKTACDKTKEVPTCVRDSRLGVWQHLRIANLDQAHNLIEWLEQGKDSAYKVFTLIVQNTSASPGEFRTEGEMYVLSHQQRLEREWWVTTRSTAQPPCAERIGGTRGGSTLSSRAVSVAGTEEDARMDDGPPSRLYGPAAATRPPTNGWLFGTTAPIPAVVKPTPSKKPADTAGSTASLTISGYDINGRGYLGTSPPNTRDVAPSNVPEGEFRAWAGLPNTRGIVCEITHFYARTKPELWVTGARNVFGRRADPSGDDVHMGDALGIQLIRALAPANRRNQNHLYCLFFETVFLMILIPGLYTHIVCVGDYPTESAPLEHYPGPTANITMPYVAAWMALHGVHTTGPVIDSLEALGRLQRNMHSNITDLDNVGWAETLRNAAEAMQLDSSMIPRWVDIQFTPRQPAPTHNTHTPGVIHAARRYRRLDACTAHGR</sequence>
<keyword evidence="3" id="KW-1185">Reference proteome</keyword>
<feature type="compositionally biased region" description="Basic and acidic residues" evidence="1">
    <location>
        <begin position="82"/>
        <end position="110"/>
    </location>
</feature>
<accession>A0AAD7MHW6</accession>
<feature type="compositionally biased region" description="Basic and acidic residues" evidence="1">
    <location>
        <begin position="21"/>
        <end position="30"/>
    </location>
</feature>
<feature type="region of interest" description="Disordered" evidence="1">
    <location>
        <begin position="1"/>
        <end position="110"/>
    </location>
</feature>